<sequence length="204" mass="23157">MKKIFLLSIIATVAISCFKEEEHLPYLGNPVEKEGKLQYPKIADFSFTDQDSAIINNATFEGKIYVADFIFLSCPTICPKMTVEMLKVYEKYRDNSEIGFLSHTIDPLHDTIPRLKAYAENLGVDNNWHFVTGNKDSIYSLAVKSYFTTAYPDDKEPGGYVHSGALLLVDKNRYIRGVYDGTNPVETQRLISDIEKLLQEPESK</sequence>
<name>A0ABU9HWD5_9FLAO</name>
<dbReference type="SUPFAM" id="SSF52833">
    <property type="entry name" value="Thioredoxin-like"/>
    <property type="match status" value="1"/>
</dbReference>
<proteinExistence type="inferred from homology"/>
<comment type="caution">
    <text evidence="2">The sequence shown here is derived from an EMBL/GenBank/DDBJ whole genome shotgun (WGS) entry which is preliminary data.</text>
</comment>
<evidence type="ECO:0000313" key="2">
    <source>
        <dbReference type="EMBL" id="MEL1244028.1"/>
    </source>
</evidence>
<reference evidence="2 3" key="1">
    <citation type="submission" date="2024-04" db="EMBL/GenBank/DDBJ databases">
        <title>Flavobacterium sp. DGU11 16S ribosomal RNA gene Genome sequencing and assembly.</title>
        <authorList>
            <person name="Park S."/>
        </authorList>
    </citation>
    <scope>NUCLEOTIDE SEQUENCE [LARGE SCALE GENOMIC DNA]</scope>
    <source>
        <strain evidence="2 3">DGU11</strain>
    </source>
</reference>
<evidence type="ECO:0000313" key="3">
    <source>
        <dbReference type="Proteomes" id="UP001464555"/>
    </source>
</evidence>
<dbReference type="Gene3D" id="3.40.30.10">
    <property type="entry name" value="Glutaredoxin"/>
    <property type="match status" value="1"/>
</dbReference>
<dbReference type="EMBL" id="JBBYHR010000003">
    <property type="protein sequence ID" value="MEL1244028.1"/>
    <property type="molecule type" value="Genomic_DNA"/>
</dbReference>
<dbReference type="CDD" id="cd02968">
    <property type="entry name" value="SCO"/>
    <property type="match status" value="1"/>
</dbReference>
<comment type="similarity">
    <text evidence="1">Belongs to the SCO1/2 family.</text>
</comment>
<dbReference type="PROSITE" id="PS51257">
    <property type="entry name" value="PROKAR_LIPOPROTEIN"/>
    <property type="match status" value="1"/>
</dbReference>
<keyword evidence="3" id="KW-1185">Reference proteome</keyword>
<gene>
    <name evidence="2" type="ORF">AAEO56_07130</name>
</gene>
<dbReference type="PANTHER" id="PTHR12151">
    <property type="entry name" value="ELECTRON TRANSPORT PROTIN SCO1/SENC FAMILY MEMBER"/>
    <property type="match status" value="1"/>
</dbReference>
<organism evidence="2 3">
    <name type="scientific">Flavobacterium arundinis</name>
    <dbReference type="NCBI Taxonomy" id="3139143"/>
    <lineage>
        <taxon>Bacteria</taxon>
        <taxon>Pseudomonadati</taxon>
        <taxon>Bacteroidota</taxon>
        <taxon>Flavobacteriia</taxon>
        <taxon>Flavobacteriales</taxon>
        <taxon>Flavobacteriaceae</taxon>
        <taxon>Flavobacterium</taxon>
    </lineage>
</organism>
<accession>A0ABU9HWD5</accession>
<protein>
    <submittedName>
        <fullName evidence="2">SCO family protein</fullName>
    </submittedName>
</protein>
<dbReference type="InterPro" id="IPR036249">
    <property type="entry name" value="Thioredoxin-like_sf"/>
</dbReference>
<dbReference type="RefSeq" id="WP_341696340.1">
    <property type="nucleotide sequence ID" value="NZ_JBBYHR010000003.1"/>
</dbReference>
<dbReference type="Proteomes" id="UP001464555">
    <property type="component" value="Unassembled WGS sequence"/>
</dbReference>
<dbReference type="InterPro" id="IPR003782">
    <property type="entry name" value="SCO1/SenC"/>
</dbReference>
<dbReference type="PANTHER" id="PTHR12151:SF25">
    <property type="entry name" value="LINALOOL DEHYDRATASE_ISOMERASE DOMAIN-CONTAINING PROTEIN"/>
    <property type="match status" value="1"/>
</dbReference>
<evidence type="ECO:0000256" key="1">
    <source>
        <dbReference type="ARBA" id="ARBA00010996"/>
    </source>
</evidence>
<dbReference type="Pfam" id="PF02630">
    <property type="entry name" value="SCO1-SenC"/>
    <property type="match status" value="1"/>
</dbReference>